<reference evidence="1" key="2">
    <citation type="submission" date="2021-01" db="EMBL/GenBank/DDBJ databases">
        <authorList>
            <person name="Schikora-Tamarit M.A."/>
        </authorList>
    </citation>
    <scope>NUCLEOTIDE SEQUENCE</scope>
    <source>
        <strain evidence="1">CBS2887</strain>
    </source>
</reference>
<sequence>MIVDTNKLVTGDVSQVLDHGSLTRGSWTLDQDRKLLTRCGSDQVQHVLLNKRSDDIVWLVNDLFRALSHPVMLELNVQFIVGAWVRWDLRDNRLGVLQSPNGVLSDQRLQDLLRSLVQ</sequence>
<accession>A0A9P8Q7L5</accession>
<organism evidence="1 2">
    <name type="scientific">Wickerhamomyces pijperi</name>
    <name type="common">Yeast</name>
    <name type="synonym">Pichia pijperi</name>
    <dbReference type="NCBI Taxonomy" id="599730"/>
    <lineage>
        <taxon>Eukaryota</taxon>
        <taxon>Fungi</taxon>
        <taxon>Dikarya</taxon>
        <taxon>Ascomycota</taxon>
        <taxon>Saccharomycotina</taxon>
        <taxon>Saccharomycetes</taxon>
        <taxon>Phaffomycetales</taxon>
        <taxon>Wickerhamomycetaceae</taxon>
        <taxon>Wickerhamomyces</taxon>
    </lineage>
</organism>
<dbReference type="Proteomes" id="UP000774326">
    <property type="component" value="Unassembled WGS sequence"/>
</dbReference>
<evidence type="ECO:0000313" key="2">
    <source>
        <dbReference type="Proteomes" id="UP000774326"/>
    </source>
</evidence>
<evidence type="ECO:0000313" key="1">
    <source>
        <dbReference type="EMBL" id="KAH3685862.1"/>
    </source>
</evidence>
<dbReference type="AlphaFoldDB" id="A0A9P8Q7L5"/>
<gene>
    <name evidence="1" type="ORF">WICPIJ_003150</name>
</gene>
<name>A0A9P8Q7L5_WICPI</name>
<protein>
    <submittedName>
        <fullName evidence="1">Uncharacterized protein</fullName>
    </submittedName>
</protein>
<dbReference type="EMBL" id="JAEUBG010001747">
    <property type="protein sequence ID" value="KAH3685862.1"/>
    <property type="molecule type" value="Genomic_DNA"/>
</dbReference>
<keyword evidence="2" id="KW-1185">Reference proteome</keyword>
<proteinExistence type="predicted"/>
<reference evidence="1" key="1">
    <citation type="journal article" date="2021" name="Open Biol.">
        <title>Shared evolutionary footprints suggest mitochondrial oxidative damage underlies multiple complex I losses in fungi.</title>
        <authorList>
            <person name="Schikora-Tamarit M.A."/>
            <person name="Marcet-Houben M."/>
            <person name="Nosek J."/>
            <person name="Gabaldon T."/>
        </authorList>
    </citation>
    <scope>NUCLEOTIDE SEQUENCE</scope>
    <source>
        <strain evidence="1">CBS2887</strain>
    </source>
</reference>
<comment type="caution">
    <text evidence="1">The sequence shown here is derived from an EMBL/GenBank/DDBJ whole genome shotgun (WGS) entry which is preliminary data.</text>
</comment>